<accession>A0A3N4RK97</accession>
<feature type="transmembrane region" description="Helical" evidence="2">
    <location>
        <begin position="37"/>
        <end position="63"/>
    </location>
</feature>
<feature type="region of interest" description="Disordered" evidence="1">
    <location>
        <begin position="134"/>
        <end position="153"/>
    </location>
</feature>
<reference evidence="3 4" key="1">
    <citation type="submission" date="2018-11" db="EMBL/GenBank/DDBJ databases">
        <title>Sequencing the genomes of 1000 actinobacteria strains.</title>
        <authorList>
            <person name="Klenk H.-P."/>
        </authorList>
    </citation>
    <scope>NUCLEOTIDE SEQUENCE [LARGE SCALE GENOMIC DNA]</scope>
    <source>
        <strain evidence="3 4">DSM 44781</strain>
    </source>
</reference>
<evidence type="ECO:0000256" key="2">
    <source>
        <dbReference type="SAM" id="Phobius"/>
    </source>
</evidence>
<sequence>MLLLLFLVLVPVFFGTLVALLVRSGRAAFDRRWERLLALLLSGAALLVLGLVLLHLAGAVFTAEEGGTDSSPMRPCRIPGKPAEHVIDYRIDLVPVVGFSCVLTDGSSYGTDEVPAHLTPLAAGLGLLAAGARSADRRRTRTEEANGLTAQAS</sequence>
<keyword evidence="4" id="KW-1185">Reference proteome</keyword>
<dbReference type="AlphaFoldDB" id="A0A3N4RK97"/>
<dbReference type="EMBL" id="RKQG01000001">
    <property type="protein sequence ID" value="RPE33803.1"/>
    <property type="molecule type" value="Genomic_DNA"/>
</dbReference>
<gene>
    <name evidence="3" type="ORF">EDD38_2105</name>
</gene>
<evidence type="ECO:0000256" key="1">
    <source>
        <dbReference type="SAM" id="MobiDB-lite"/>
    </source>
</evidence>
<proteinExistence type="predicted"/>
<name>A0A3N4RK97_9ACTN</name>
<keyword evidence="2" id="KW-0472">Membrane</keyword>
<protein>
    <submittedName>
        <fullName evidence="3">Uncharacterized protein</fullName>
    </submittedName>
</protein>
<keyword evidence="2" id="KW-0812">Transmembrane</keyword>
<feature type="compositionally biased region" description="Basic and acidic residues" evidence="1">
    <location>
        <begin position="134"/>
        <end position="144"/>
    </location>
</feature>
<evidence type="ECO:0000313" key="4">
    <source>
        <dbReference type="Proteomes" id="UP000266906"/>
    </source>
</evidence>
<dbReference type="RefSeq" id="WP_123817966.1">
    <property type="nucleotide sequence ID" value="NZ_RKQG01000001.1"/>
</dbReference>
<comment type="caution">
    <text evidence="3">The sequence shown here is derived from an EMBL/GenBank/DDBJ whole genome shotgun (WGS) entry which is preliminary data.</text>
</comment>
<organism evidence="3 4">
    <name type="scientific">Kitasatospora cineracea</name>
    <dbReference type="NCBI Taxonomy" id="88074"/>
    <lineage>
        <taxon>Bacteria</taxon>
        <taxon>Bacillati</taxon>
        <taxon>Actinomycetota</taxon>
        <taxon>Actinomycetes</taxon>
        <taxon>Kitasatosporales</taxon>
        <taxon>Streptomycetaceae</taxon>
        <taxon>Kitasatospora</taxon>
    </lineage>
</organism>
<keyword evidence="2" id="KW-1133">Transmembrane helix</keyword>
<evidence type="ECO:0000313" key="3">
    <source>
        <dbReference type="EMBL" id="RPE33803.1"/>
    </source>
</evidence>
<dbReference type="Proteomes" id="UP000266906">
    <property type="component" value="Unassembled WGS sequence"/>
</dbReference>